<dbReference type="CDD" id="cd19178">
    <property type="entry name" value="SET_SETD6"/>
    <property type="match status" value="1"/>
</dbReference>
<protein>
    <submittedName>
        <fullName evidence="7">N-lysine methyltransferase setd6</fullName>
    </submittedName>
</protein>
<comment type="caution">
    <text evidence="7">The sequence shown here is derived from an EMBL/GenBank/DDBJ whole genome shotgun (WGS) entry which is preliminary data.</text>
</comment>
<keyword evidence="2 7" id="KW-0489">Methyltransferase</keyword>
<organism evidence="7 8">
    <name type="scientific">Elysia marginata</name>
    <dbReference type="NCBI Taxonomy" id="1093978"/>
    <lineage>
        <taxon>Eukaryota</taxon>
        <taxon>Metazoa</taxon>
        <taxon>Spiralia</taxon>
        <taxon>Lophotrochozoa</taxon>
        <taxon>Mollusca</taxon>
        <taxon>Gastropoda</taxon>
        <taxon>Heterobranchia</taxon>
        <taxon>Euthyneura</taxon>
        <taxon>Panpulmonata</taxon>
        <taxon>Sacoglossa</taxon>
        <taxon>Placobranchoidea</taxon>
        <taxon>Plakobranchidae</taxon>
        <taxon>Elysia</taxon>
    </lineage>
</organism>
<dbReference type="PANTHER" id="PTHR13271:SF34">
    <property type="entry name" value="N-LYSINE METHYLTRANSFERASE SETD6"/>
    <property type="match status" value="1"/>
</dbReference>
<evidence type="ECO:0000256" key="6">
    <source>
        <dbReference type="SAM" id="MobiDB-lite"/>
    </source>
</evidence>
<dbReference type="SUPFAM" id="SSF82199">
    <property type="entry name" value="SET domain"/>
    <property type="match status" value="1"/>
</dbReference>
<sequence length="406" mass="46523">MAGIVKRKHEDEDDQCPNKKSKSERNSSDRDIDFTMSRFISWCREHNFQLSPKVTVSRDGSCAQWGMQATEDIAESYCIFQIPRTELLMPTNSSITNLIDIEDPKLTSSNQWIPLLLTLLYETKKPDSKWEPYLGLAPHPEAIDLPMFWGQAEVDRLLKGTGVDKAVRRDLDMIESDYNKFVLPFKQKTAEKFIDNAMCLNSFKRMVAFVMAYSFTEPAVKEDEEDDEDDDESQKMQPPMMVPMADMLNHITKHNAKLTFGSKALKMVTTRTIKKEIIDEDDVVVLGREGILNDDICTQVLKVLCMSSAEFAEYMEKEGWSDAESEASDAETNTLDMTHLPQLDQKQKMILKRMGELHLQNYAISFEDAKKKMERATSLPARERYALYTVHGQQMLLSHLVTACNI</sequence>
<dbReference type="EMBL" id="BMAT01007689">
    <property type="protein sequence ID" value="GFR69089.1"/>
    <property type="molecule type" value="Genomic_DNA"/>
</dbReference>
<dbReference type="InterPro" id="IPR050600">
    <property type="entry name" value="SETD3_SETD6_MTase"/>
</dbReference>
<keyword evidence="8" id="KW-1185">Reference proteome</keyword>
<accession>A0AAV4F752</accession>
<proteinExistence type="predicted"/>
<dbReference type="InterPro" id="IPR044430">
    <property type="entry name" value="SETD6_SET"/>
</dbReference>
<dbReference type="GO" id="GO:0005634">
    <property type="term" value="C:nucleus"/>
    <property type="evidence" value="ECO:0007669"/>
    <property type="project" value="UniProtKB-SubCell"/>
</dbReference>
<keyword evidence="5" id="KW-0539">Nucleus</keyword>
<evidence type="ECO:0000256" key="4">
    <source>
        <dbReference type="ARBA" id="ARBA00022691"/>
    </source>
</evidence>
<dbReference type="AlphaFoldDB" id="A0AAV4F752"/>
<dbReference type="PANTHER" id="PTHR13271">
    <property type="entry name" value="UNCHARACTERIZED PUTATIVE METHYLTRANSFERASE"/>
    <property type="match status" value="1"/>
</dbReference>
<dbReference type="InterPro" id="IPR046341">
    <property type="entry name" value="SET_dom_sf"/>
</dbReference>
<dbReference type="PIRSF" id="PIRSF011771">
    <property type="entry name" value="RMS1_SET"/>
    <property type="match status" value="1"/>
</dbReference>
<evidence type="ECO:0000256" key="1">
    <source>
        <dbReference type="ARBA" id="ARBA00004123"/>
    </source>
</evidence>
<dbReference type="InterPro" id="IPR036464">
    <property type="entry name" value="Rubisco_LSMT_subst-bd_sf"/>
</dbReference>
<evidence type="ECO:0000256" key="2">
    <source>
        <dbReference type="ARBA" id="ARBA00022603"/>
    </source>
</evidence>
<evidence type="ECO:0000256" key="5">
    <source>
        <dbReference type="ARBA" id="ARBA00023242"/>
    </source>
</evidence>
<dbReference type="GO" id="GO:0016279">
    <property type="term" value="F:protein-lysine N-methyltransferase activity"/>
    <property type="evidence" value="ECO:0007669"/>
    <property type="project" value="InterPro"/>
</dbReference>
<dbReference type="GO" id="GO:0032259">
    <property type="term" value="P:methylation"/>
    <property type="evidence" value="ECO:0007669"/>
    <property type="project" value="UniProtKB-KW"/>
</dbReference>
<evidence type="ECO:0000256" key="3">
    <source>
        <dbReference type="ARBA" id="ARBA00022679"/>
    </source>
</evidence>
<evidence type="ECO:0000313" key="8">
    <source>
        <dbReference type="Proteomes" id="UP000762676"/>
    </source>
</evidence>
<dbReference type="Gene3D" id="3.90.1420.10">
    <property type="entry name" value="Rubisco LSMT, substrate-binding domain"/>
    <property type="match status" value="1"/>
</dbReference>
<feature type="region of interest" description="Disordered" evidence="6">
    <location>
        <begin position="1"/>
        <end position="29"/>
    </location>
</feature>
<keyword evidence="3" id="KW-0808">Transferase</keyword>
<evidence type="ECO:0000313" key="7">
    <source>
        <dbReference type="EMBL" id="GFR69089.1"/>
    </source>
</evidence>
<dbReference type="InterPro" id="IPR011383">
    <property type="entry name" value="N-lys_methylase_SETD6"/>
</dbReference>
<reference evidence="7 8" key="1">
    <citation type="journal article" date="2021" name="Elife">
        <title>Chloroplast acquisition without the gene transfer in kleptoplastic sea slugs, Plakobranchus ocellatus.</title>
        <authorList>
            <person name="Maeda T."/>
            <person name="Takahashi S."/>
            <person name="Yoshida T."/>
            <person name="Shimamura S."/>
            <person name="Takaki Y."/>
            <person name="Nagai Y."/>
            <person name="Toyoda A."/>
            <person name="Suzuki Y."/>
            <person name="Arimoto A."/>
            <person name="Ishii H."/>
            <person name="Satoh N."/>
            <person name="Nishiyama T."/>
            <person name="Hasebe M."/>
            <person name="Maruyama T."/>
            <person name="Minagawa J."/>
            <person name="Obokata J."/>
            <person name="Shigenobu S."/>
        </authorList>
    </citation>
    <scope>NUCLEOTIDE SEQUENCE [LARGE SCALE GENOMIC DNA]</scope>
</reference>
<comment type="subcellular location">
    <subcellularLocation>
        <location evidence="1">Nucleus</location>
    </subcellularLocation>
</comment>
<dbReference type="Gene3D" id="3.90.1410.10">
    <property type="entry name" value="set domain protein methyltransferase, domain 1"/>
    <property type="match status" value="1"/>
</dbReference>
<dbReference type="Proteomes" id="UP000762676">
    <property type="component" value="Unassembled WGS sequence"/>
</dbReference>
<keyword evidence="4" id="KW-0949">S-adenosyl-L-methionine</keyword>
<gene>
    <name evidence="7" type="ORF">ElyMa_003749200</name>
</gene>
<name>A0AAV4F752_9GAST</name>